<dbReference type="AlphaFoldDB" id="A0A497EMB9"/>
<comment type="caution">
    <text evidence="2">The sequence shown here is derived from an EMBL/GenBank/DDBJ whole genome shotgun (WGS) entry which is preliminary data.</text>
</comment>
<proteinExistence type="predicted"/>
<sequence>MHKKELAYATIAFVIAISAGLGTYYLTTPAISAENVKNWAIASFNKVSTFKLSAEVSVFMSISAFKAENKTMALKTLIEGATNMSANKTWLYITVMLPNNATKMLEMYIIDNYAYFKRIEPGSSWIKVKLPYENRTRQGFLSSQISLLNKSEVKLLPSELVDGKPCYVLELKPSLKDLWRALSSQPAFNQSVSMPAVAIEKLQQVVKSFSAKMWIDKEEKLLRKAQTTISMEMDLGLLGTIAGNLNITLRFYDYNKPIHITLPQEAQNATELQIVKVKTTEIPHPPKPPPQAVTK</sequence>
<evidence type="ECO:0000313" key="3">
    <source>
        <dbReference type="Proteomes" id="UP000278475"/>
    </source>
</evidence>
<evidence type="ECO:0000256" key="1">
    <source>
        <dbReference type="SAM" id="Phobius"/>
    </source>
</evidence>
<organism evidence="2 3">
    <name type="scientific">Thermoproteota archaeon</name>
    <dbReference type="NCBI Taxonomy" id="2056631"/>
    <lineage>
        <taxon>Archaea</taxon>
        <taxon>Thermoproteota</taxon>
    </lineage>
</organism>
<dbReference type="EMBL" id="QMQV01000081">
    <property type="protein sequence ID" value="RLE48335.1"/>
    <property type="molecule type" value="Genomic_DNA"/>
</dbReference>
<keyword evidence="1" id="KW-0812">Transmembrane</keyword>
<gene>
    <name evidence="2" type="ORF">DRJ31_07470</name>
</gene>
<dbReference type="Gene3D" id="2.50.20.20">
    <property type="match status" value="1"/>
</dbReference>
<feature type="transmembrane region" description="Helical" evidence="1">
    <location>
        <begin position="7"/>
        <end position="26"/>
    </location>
</feature>
<accession>A0A497EMB9</accession>
<keyword evidence="1" id="KW-0472">Membrane</keyword>
<dbReference type="InterPro" id="IPR046720">
    <property type="entry name" value="DUF6612"/>
</dbReference>
<dbReference type="Proteomes" id="UP000278475">
    <property type="component" value="Unassembled WGS sequence"/>
</dbReference>
<keyword evidence="1" id="KW-1133">Transmembrane helix</keyword>
<name>A0A497EMB9_9CREN</name>
<protein>
    <submittedName>
        <fullName evidence="2">Uncharacterized protein</fullName>
    </submittedName>
</protein>
<reference evidence="2 3" key="1">
    <citation type="submission" date="2018-06" db="EMBL/GenBank/DDBJ databases">
        <title>Extensive metabolic versatility and redundancy in microbially diverse, dynamic hydrothermal sediments.</title>
        <authorList>
            <person name="Dombrowski N."/>
            <person name="Teske A."/>
            <person name="Baker B.J."/>
        </authorList>
    </citation>
    <scope>NUCLEOTIDE SEQUENCE [LARGE SCALE GENOMIC DNA]</scope>
    <source>
        <strain evidence="2">B66_G16</strain>
    </source>
</reference>
<evidence type="ECO:0000313" key="2">
    <source>
        <dbReference type="EMBL" id="RLE48335.1"/>
    </source>
</evidence>
<dbReference type="Pfam" id="PF20316">
    <property type="entry name" value="DUF6612"/>
    <property type="match status" value="1"/>
</dbReference>